<evidence type="ECO:0000313" key="1">
    <source>
        <dbReference type="EMBL" id="KKL14206.1"/>
    </source>
</evidence>
<reference evidence="1" key="1">
    <citation type="journal article" date="2015" name="Nature">
        <title>Complex archaea that bridge the gap between prokaryotes and eukaryotes.</title>
        <authorList>
            <person name="Spang A."/>
            <person name="Saw J.H."/>
            <person name="Jorgensen S.L."/>
            <person name="Zaremba-Niedzwiedzka K."/>
            <person name="Martijn J."/>
            <person name="Lind A.E."/>
            <person name="van Eijk R."/>
            <person name="Schleper C."/>
            <person name="Guy L."/>
            <person name="Ettema T.J."/>
        </authorList>
    </citation>
    <scope>NUCLEOTIDE SEQUENCE</scope>
</reference>
<accession>A0A0F9D8W4</accession>
<proteinExistence type="predicted"/>
<organism evidence="1">
    <name type="scientific">marine sediment metagenome</name>
    <dbReference type="NCBI Taxonomy" id="412755"/>
    <lineage>
        <taxon>unclassified sequences</taxon>
        <taxon>metagenomes</taxon>
        <taxon>ecological metagenomes</taxon>
    </lineage>
</organism>
<dbReference type="AlphaFoldDB" id="A0A0F9D8W4"/>
<protein>
    <submittedName>
        <fullName evidence="1">Uncharacterized protein</fullName>
    </submittedName>
</protein>
<sequence length="69" mass="7897">MSYGFPNLSSLTESDFLRAEASVGFREEAAEMVTLIRGPGWWPGRREHEDVIYGLFAWVDTVDWGEDSR</sequence>
<name>A0A0F9D8W4_9ZZZZ</name>
<gene>
    <name evidence="1" type="ORF">LCGC14_2518060</name>
</gene>
<dbReference type="EMBL" id="LAZR01040552">
    <property type="protein sequence ID" value="KKL14206.1"/>
    <property type="molecule type" value="Genomic_DNA"/>
</dbReference>
<comment type="caution">
    <text evidence="1">The sequence shown here is derived from an EMBL/GenBank/DDBJ whole genome shotgun (WGS) entry which is preliminary data.</text>
</comment>